<dbReference type="PROSITE" id="PS51819">
    <property type="entry name" value="VOC"/>
    <property type="match status" value="1"/>
</dbReference>
<dbReference type="Proteomes" id="UP000011666">
    <property type="component" value="Unassembled WGS sequence"/>
</dbReference>
<comment type="caution">
    <text evidence="2">The sequence shown here is derived from an EMBL/GenBank/DDBJ whole genome shotgun (WGS) entry which is preliminary data.</text>
</comment>
<organism evidence="2 3">
    <name type="scientific">Gordonia soli NBRC 108243</name>
    <dbReference type="NCBI Taxonomy" id="1223545"/>
    <lineage>
        <taxon>Bacteria</taxon>
        <taxon>Bacillati</taxon>
        <taxon>Actinomycetota</taxon>
        <taxon>Actinomycetes</taxon>
        <taxon>Mycobacteriales</taxon>
        <taxon>Gordoniaceae</taxon>
        <taxon>Gordonia</taxon>
    </lineage>
</organism>
<evidence type="ECO:0000313" key="2">
    <source>
        <dbReference type="EMBL" id="GAC67076.1"/>
    </source>
</evidence>
<dbReference type="STRING" id="1223545.GS4_05_02890"/>
<feature type="domain" description="VOC" evidence="1">
    <location>
        <begin position="3"/>
        <end position="127"/>
    </location>
</feature>
<dbReference type="AlphaFoldDB" id="M0QFI8"/>
<dbReference type="Pfam" id="PF00903">
    <property type="entry name" value="Glyoxalase"/>
    <property type="match status" value="1"/>
</dbReference>
<dbReference type="eggNOG" id="COG3607">
    <property type="taxonomic scope" value="Bacteria"/>
</dbReference>
<evidence type="ECO:0000259" key="1">
    <source>
        <dbReference type="PROSITE" id="PS51819"/>
    </source>
</evidence>
<gene>
    <name evidence="2" type="ORF">GS4_05_02890</name>
</gene>
<dbReference type="OrthoDB" id="4265398at2"/>
<sequence>MLPMMFVNLAVADVDKARDFFTRAGFSFDEMFCDPGTLCMTINEKTKVMLLHRRRFAGYSAGPVADPDDGREVLLALEAGSRAEVDRRVDAALEAGATELRPGEDLGFLYTRTFRDLDGHGWEVLFMDPGAIPQDADS</sequence>
<dbReference type="InterPro" id="IPR029068">
    <property type="entry name" value="Glyas_Bleomycin-R_OHBP_Dase"/>
</dbReference>
<protein>
    <recommendedName>
        <fullName evidence="1">VOC domain-containing protein</fullName>
    </recommendedName>
</protein>
<evidence type="ECO:0000313" key="3">
    <source>
        <dbReference type="Proteomes" id="UP000011666"/>
    </source>
</evidence>
<dbReference type="SUPFAM" id="SSF54593">
    <property type="entry name" value="Glyoxalase/Bleomycin resistance protein/Dihydroxybiphenyl dioxygenase"/>
    <property type="match status" value="1"/>
</dbReference>
<accession>M0QFI8</accession>
<proteinExistence type="predicted"/>
<dbReference type="InterPro" id="IPR037523">
    <property type="entry name" value="VOC_core"/>
</dbReference>
<dbReference type="Gene3D" id="3.10.180.10">
    <property type="entry name" value="2,3-Dihydroxybiphenyl 1,2-Dioxygenase, domain 1"/>
    <property type="match status" value="1"/>
</dbReference>
<dbReference type="PANTHER" id="PTHR36503">
    <property type="entry name" value="BLR2520 PROTEIN"/>
    <property type="match status" value="1"/>
</dbReference>
<dbReference type="PANTHER" id="PTHR36503:SF2">
    <property type="entry name" value="BLR2408 PROTEIN"/>
    <property type="match status" value="1"/>
</dbReference>
<dbReference type="InterPro" id="IPR004360">
    <property type="entry name" value="Glyas_Fos-R_dOase_dom"/>
</dbReference>
<reference evidence="2 3" key="1">
    <citation type="submission" date="2013-01" db="EMBL/GenBank/DDBJ databases">
        <title>Whole genome shotgun sequence of Gordonia soli NBRC 108243.</title>
        <authorList>
            <person name="Isaki-Nakamura S."/>
            <person name="Hosoyama A."/>
            <person name="Tsuchikane K."/>
            <person name="Ando Y."/>
            <person name="Baba S."/>
            <person name="Ohji S."/>
            <person name="Hamada M."/>
            <person name="Tamura T."/>
            <person name="Yamazoe A."/>
            <person name="Yamazaki S."/>
            <person name="Fujita N."/>
        </authorList>
    </citation>
    <scope>NUCLEOTIDE SEQUENCE [LARGE SCALE GENOMIC DNA]</scope>
    <source>
        <strain evidence="2 3">NBRC 108243</strain>
    </source>
</reference>
<dbReference type="EMBL" id="BANX01000005">
    <property type="protein sequence ID" value="GAC67076.1"/>
    <property type="molecule type" value="Genomic_DNA"/>
</dbReference>
<keyword evidence="3" id="KW-1185">Reference proteome</keyword>
<name>M0QFI8_9ACTN</name>